<sequence length="188" mass="20821">MKNYESMRAVVFVALLTGFNSFSYGEASTEVYLNENIGFDVEGFKYEQEQYPCEVDKHLVKQIVEQSKAQHLAIEATDTKGDIYDQGIPVLAIDINALVLGADEYNYGAQTHSNLPSVKVTSALIDKNRFKNGYVQANHSCAIASLKEFTPSSDILDMGVNVTVCGAVEKCLKDLSKDVVHWTQSQLK</sequence>
<dbReference type="Proteomes" id="UP001273505">
    <property type="component" value="Unassembled WGS sequence"/>
</dbReference>
<dbReference type="RefSeq" id="WP_302720825.1">
    <property type="nucleotide sequence ID" value="NZ_JAULRU010000215.1"/>
</dbReference>
<proteinExistence type="predicted"/>
<keyword evidence="2" id="KW-1185">Reference proteome</keyword>
<evidence type="ECO:0000313" key="1">
    <source>
        <dbReference type="EMBL" id="MDX6850199.1"/>
    </source>
</evidence>
<comment type="caution">
    <text evidence="1">The sequence shown here is derived from an EMBL/GenBank/DDBJ whole genome shotgun (WGS) entry which is preliminary data.</text>
</comment>
<evidence type="ECO:0000313" key="2">
    <source>
        <dbReference type="Proteomes" id="UP001273505"/>
    </source>
</evidence>
<protein>
    <submittedName>
        <fullName evidence="1">Uncharacterized protein</fullName>
    </submittedName>
</protein>
<organism evidence="1 2">
    <name type="scientific">Gilvimarinus gilvus</name>
    <dbReference type="NCBI Taxonomy" id="3058038"/>
    <lineage>
        <taxon>Bacteria</taxon>
        <taxon>Pseudomonadati</taxon>
        <taxon>Pseudomonadota</taxon>
        <taxon>Gammaproteobacteria</taxon>
        <taxon>Cellvibrionales</taxon>
        <taxon>Cellvibrionaceae</taxon>
        <taxon>Gilvimarinus</taxon>
    </lineage>
</organism>
<accession>A0ABU4RZ79</accession>
<name>A0ABU4RZ79_9GAMM</name>
<dbReference type="EMBL" id="JAXAFO010000021">
    <property type="protein sequence ID" value="MDX6850199.1"/>
    <property type="molecule type" value="Genomic_DNA"/>
</dbReference>
<gene>
    <name evidence="1" type="ORF">SCD92_12570</name>
</gene>
<reference evidence="1 2" key="1">
    <citation type="submission" date="2023-11" db="EMBL/GenBank/DDBJ databases">
        <title>Gilvimarinus fulvus sp. nov., isolated from the surface of Kelp.</title>
        <authorList>
            <person name="Sun Y.Y."/>
            <person name="Gong Y."/>
            <person name="Du Z.J."/>
        </authorList>
    </citation>
    <scope>NUCLEOTIDE SEQUENCE [LARGE SCALE GENOMIC DNA]</scope>
    <source>
        <strain evidence="1 2">SDUM040013</strain>
    </source>
</reference>